<proteinExistence type="predicted"/>
<evidence type="ECO:0000256" key="1">
    <source>
        <dbReference type="SAM" id="MobiDB-lite"/>
    </source>
</evidence>
<organism evidence="2 3">
    <name type="scientific">Meloidogyne incognita</name>
    <name type="common">Southern root-knot nematode worm</name>
    <name type="synonym">Oxyuris incognita</name>
    <dbReference type="NCBI Taxonomy" id="6306"/>
    <lineage>
        <taxon>Eukaryota</taxon>
        <taxon>Metazoa</taxon>
        <taxon>Ecdysozoa</taxon>
        <taxon>Nematoda</taxon>
        <taxon>Chromadorea</taxon>
        <taxon>Rhabditida</taxon>
        <taxon>Tylenchina</taxon>
        <taxon>Tylenchomorpha</taxon>
        <taxon>Tylenchoidea</taxon>
        <taxon>Meloidogynidae</taxon>
        <taxon>Meloidogyninae</taxon>
        <taxon>Meloidogyne</taxon>
        <taxon>Meloidogyne incognita group</taxon>
    </lineage>
</organism>
<feature type="region of interest" description="Disordered" evidence="1">
    <location>
        <begin position="1"/>
        <end position="23"/>
    </location>
</feature>
<name>A0A914MSK4_MELIC</name>
<dbReference type="WBParaSite" id="Minc3s02566g30671">
    <property type="protein sequence ID" value="Minc3s02566g30671"/>
    <property type="gene ID" value="Minc3s02566g30671"/>
</dbReference>
<evidence type="ECO:0000313" key="2">
    <source>
        <dbReference type="Proteomes" id="UP000887563"/>
    </source>
</evidence>
<accession>A0A914MSK4</accession>
<dbReference type="AlphaFoldDB" id="A0A914MSK4"/>
<evidence type="ECO:0000313" key="3">
    <source>
        <dbReference type="WBParaSite" id="Minc3s02566g30671"/>
    </source>
</evidence>
<reference evidence="3" key="1">
    <citation type="submission" date="2022-11" db="UniProtKB">
        <authorList>
            <consortium name="WormBaseParasite"/>
        </authorList>
    </citation>
    <scope>IDENTIFICATION</scope>
</reference>
<keyword evidence="2" id="KW-1185">Reference proteome</keyword>
<sequence length="64" mass="6884">MIAHSLSRMTTKSRNEKVGGGAKTEELPEVLGFREKVVGLVEAVVVLEAVLGRFAEIVLGKFAD</sequence>
<protein>
    <submittedName>
        <fullName evidence="3">Uncharacterized protein</fullName>
    </submittedName>
</protein>
<dbReference type="Proteomes" id="UP000887563">
    <property type="component" value="Unplaced"/>
</dbReference>